<evidence type="ECO:0000313" key="2">
    <source>
        <dbReference type="EMBL" id="MBD5781067.1"/>
    </source>
</evidence>
<dbReference type="Gene3D" id="2.60.40.10">
    <property type="entry name" value="Immunoglobulins"/>
    <property type="match status" value="2"/>
</dbReference>
<dbReference type="AlphaFoldDB" id="A0A927F9P2"/>
<proteinExistence type="predicted"/>
<organism evidence="2 3">
    <name type="scientific">Pelagicoccus enzymogenes</name>
    <dbReference type="NCBI Taxonomy" id="2773457"/>
    <lineage>
        <taxon>Bacteria</taxon>
        <taxon>Pseudomonadati</taxon>
        <taxon>Verrucomicrobiota</taxon>
        <taxon>Opitutia</taxon>
        <taxon>Puniceicoccales</taxon>
        <taxon>Pelagicoccaceae</taxon>
        <taxon>Pelagicoccus</taxon>
    </lineage>
</organism>
<protein>
    <recommendedName>
        <fullName evidence="1">Fibronectin type-III domain-containing protein</fullName>
    </recommendedName>
</protein>
<sequence>MPSPRHATYHGTSPKPSRRRFLWKRALAACVFSWGMASMEAGQLSLTWQDNSDNEDGFEIERSLMGQSFGLLATVEADAESFVDASIIPGREYEYRVRAFNAFGYSGYTNVSVGMMPNSAPVVGAIEDVSLLQGEQVPEIAFSFSDNESPVGELVVEALSSNLALLPLTGLSVEMGEGVGTVSLAPNAAATGTASITLLISDGVEVAQRSFSLEVLPNAAPTIGSLQEVNVFDGKTVGPIAFSIADREYDASLLTVTGKSMNESLIASESISFTGTGSSRKVSFATLAGASGSTTLRLTVSDGVNSTTAALRVNVTKNSAPVISGLESSYTIDGDGELSGLAFTVTDAETSGSSLQVSVRSSNSLLVSQHGLKLTGSGNQRALSATPLPGMTGTVVITVAVSDGVHTTEESFNLRVLAPEQIVKVLDFTIENRLAVIEVENRSGATFSLWKIHSLDGAWEKVEAVETVAGETSTTLIDPTPIDSPVCYRVIASE</sequence>
<dbReference type="InterPro" id="IPR013783">
    <property type="entry name" value="Ig-like_fold"/>
</dbReference>
<gene>
    <name evidence="2" type="ORF">IEN85_16325</name>
</gene>
<dbReference type="EMBL" id="JACYFG010000039">
    <property type="protein sequence ID" value="MBD5781067.1"/>
    <property type="molecule type" value="Genomic_DNA"/>
</dbReference>
<evidence type="ECO:0000259" key="1">
    <source>
        <dbReference type="PROSITE" id="PS50853"/>
    </source>
</evidence>
<dbReference type="RefSeq" id="WP_191618174.1">
    <property type="nucleotide sequence ID" value="NZ_JACYFG010000039.1"/>
</dbReference>
<feature type="domain" description="Fibronectin type-III" evidence="1">
    <location>
        <begin position="30"/>
        <end position="119"/>
    </location>
</feature>
<dbReference type="PROSITE" id="PS50853">
    <property type="entry name" value="FN3"/>
    <property type="match status" value="1"/>
</dbReference>
<dbReference type="Proteomes" id="UP000622317">
    <property type="component" value="Unassembled WGS sequence"/>
</dbReference>
<dbReference type="SUPFAM" id="SSF49265">
    <property type="entry name" value="Fibronectin type III"/>
    <property type="match status" value="1"/>
</dbReference>
<comment type="caution">
    <text evidence="2">The sequence shown here is derived from an EMBL/GenBank/DDBJ whole genome shotgun (WGS) entry which is preliminary data.</text>
</comment>
<keyword evidence="3" id="KW-1185">Reference proteome</keyword>
<accession>A0A927F9P2</accession>
<dbReference type="Pfam" id="PF17963">
    <property type="entry name" value="Big_9"/>
    <property type="match status" value="1"/>
</dbReference>
<dbReference type="InterPro" id="IPR003961">
    <property type="entry name" value="FN3_dom"/>
</dbReference>
<name>A0A927F9P2_9BACT</name>
<dbReference type="InterPro" id="IPR036116">
    <property type="entry name" value="FN3_sf"/>
</dbReference>
<reference evidence="2" key="1">
    <citation type="submission" date="2020-09" db="EMBL/GenBank/DDBJ databases">
        <title>Pelagicoccus enzymogenes sp. nov. with an EPS production, isolated from marine sediment.</title>
        <authorList>
            <person name="Feng X."/>
        </authorList>
    </citation>
    <scope>NUCLEOTIDE SEQUENCE</scope>
    <source>
        <strain evidence="2">NFK12</strain>
    </source>
</reference>
<dbReference type="CDD" id="cd00063">
    <property type="entry name" value="FN3"/>
    <property type="match status" value="1"/>
</dbReference>
<evidence type="ECO:0000313" key="3">
    <source>
        <dbReference type="Proteomes" id="UP000622317"/>
    </source>
</evidence>